<keyword evidence="4" id="KW-1003">Cell membrane</keyword>
<dbReference type="AlphaFoldDB" id="K6X853"/>
<feature type="transmembrane region" description="Helical" evidence="8">
    <location>
        <begin position="276"/>
        <end position="297"/>
    </location>
</feature>
<dbReference type="GO" id="GO:0005886">
    <property type="term" value="C:plasma membrane"/>
    <property type="evidence" value="ECO:0007669"/>
    <property type="project" value="UniProtKB-SubCell"/>
</dbReference>
<dbReference type="PANTHER" id="PTHR23502:SF132">
    <property type="entry name" value="POLYAMINE TRANSPORTER 2-RELATED"/>
    <property type="match status" value="1"/>
</dbReference>
<evidence type="ECO:0000256" key="3">
    <source>
        <dbReference type="ARBA" id="ARBA00022448"/>
    </source>
</evidence>
<dbReference type="Gene3D" id="1.20.1720.10">
    <property type="entry name" value="Multidrug resistance protein D"/>
    <property type="match status" value="1"/>
</dbReference>
<feature type="transmembrane region" description="Helical" evidence="8">
    <location>
        <begin position="160"/>
        <end position="180"/>
    </location>
</feature>
<evidence type="ECO:0000256" key="6">
    <source>
        <dbReference type="ARBA" id="ARBA00022989"/>
    </source>
</evidence>
<feature type="transmembrane region" description="Helical" evidence="8">
    <location>
        <begin position="130"/>
        <end position="154"/>
    </location>
</feature>
<reference evidence="10 11" key="1">
    <citation type="submission" date="2012-08" db="EMBL/GenBank/DDBJ databases">
        <title>Whole genome shotgun sequence of Kineosphaera limosa NBRC 100340.</title>
        <authorList>
            <person name="Yoshida I."/>
            <person name="Isaki S."/>
            <person name="Hosoyama A."/>
            <person name="Tsuchikane K."/>
            <person name="Katsumata H."/>
            <person name="Ando Y."/>
            <person name="Ohji S."/>
            <person name="Hamada M."/>
            <person name="Tamura T."/>
            <person name="Yamazoe A."/>
            <person name="Yamazaki S."/>
            <person name="Fujita N."/>
        </authorList>
    </citation>
    <scope>NUCLEOTIDE SEQUENCE [LARGE SCALE GENOMIC DNA]</scope>
    <source>
        <strain evidence="10 11">NBRC 100340</strain>
    </source>
</reference>
<evidence type="ECO:0000256" key="1">
    <source>
        <dbReference type="ARBA" id="ARBA00004651"/>
    </source>
</evidence>
<dbReference type="GO" id="GO:1990961">
    <property type="term" value="P:xenobiotic detoxification by transmembrane export across the plasma membrane"/>
    <property type="evidence" value="ECO:0007669"/>
    <property type="project" value="InterPro"/>
</dbReference>
<evidence type="ECO:0000256" key="2">
    <source>
        <dbReference type="ARBA" id="ARBA00006236"/>
    </source>
</evidence>
<proteinExistence type="inferred from homology"/>
<feature type="domain" description="Major facilitator superfamily (MFS) profile" evidence="9">
    <location>
        <begin position="6"/>
        <end position="402"/>
    </location>
</feature>
<keyword evidence="6 8" id="KW-1133">Transmembrane helix</keyword>
<dbReference type="Pfam" id="PF07690">
    <property type="entry name" value="MFS_1"/>
    <property type="match status" value="1"/>
</dbReference>
<dbReference type="CDD" id="cd17320">
    <property type="entry name" value="MFS_MdfA_MDR_like"/>
    <property type="match status" value="1"/>
</dbReference>
<dbReference type="eggNOG" id="COG2814">
    <property type="taxonomic scope" value="Bacteria"/>
</dbReference>
<sequence>MAVPGTIALLAALSMFGPFSIDTVFPAFAVMGRELGADTLAMQQVTSVYLLAFGAMSLFHGPLSDAVGRKPVMIVGILAYVLASIGCALSTSLPMLLAFRALQGATAGAGQIVARAVVRDLYSGPRAQAAMSQIIMIFAVAPALAPIVGGWILAFGPWPWIFWFLAAFGLAMAALTASRLPETHPPQARTPLRVGPLLAGLWEVGRQPTFLRIAMAGSLAFAGQFLYIAAAPIFVLDLLDLGEQDFWIFFVPTIGCMVLGAHLTGRAAGKIEPGRLASFGLAIALFAGVLNVTLQAIPGLPPLPWAVVGPALMAFGIAMVFPVLQVAMLDLFPHRRGAASSVGAFLTLMLNAALSGAVAPFVTDTRLHLAIASLVLVLLGWGLWRWHQRAAGLAGPADPVAP</sequence>
<comment type="subcellular location">
    <subcellularLocation>
        <location evidence="1">Cell membrane</location>
        <topology evidence="1">Multi-pass membrane protein</topology>
    </subcellularLocation>
</comment>
<evidence type="ECO:0000313" key="10">
    <source>
        <dbReference type="EMBL" id="GAB94994.1"/>
    </source>
</evidence>
<dbReference type="InterPro" id="IPR004812">
    <property type="entry name" value="Efflux_drug-R_Bcr/CmlA"/>
</dbReference>
<dbReference type="EMBL" id="BAHD01000015">
    <property type="protein sequence ID" value="GAB94994.1"/>
    <property type="molecule type" value="Genomic_DNA"/>
</dbReference>
<evidence type="ECO:0000313" key="11">
    <source>
        <dbReference type="Proteomes" id="UP000008366"/>
    </source>
</evidence>
<dbReference type="GO" id="GO:0015385">
    <property type="term" value="F:sodium:proton antiporter activity"/>
    <property type="evidence" value="ECO:0007669"/>
    <property type="project" value="TreeGrafter"/>
</dbReference>
<feature type="transmembrane region" description="Helical" evidence="8">
    <location>
        <begin position="367"/>
        <end position="384"/>
    </location>
</feature>
<dbReference type="InterPro" id="IPR036259">
    <property type="entry name" value="MFS_trans_sf"/>
</dbReference>
<evidence type="ECO:0000259" key="9">
    <source>
        <dbReference type="PROSITE" id="PS50850"/>
    </source>
</evidence>
<feature type="transmembrane region" description="Helical" evidence="8">
    <location>
        <begin position="72"/>
        <end position="91"/>
    </location>
</feature>
<dbReference type="SUPFAM" id="SSF103473">
    <property type="entry name" value="MFS general substrate transporter"/>
    <property type="match status" value="1"/>
</dbReference>
<dbReference type="PROSITE" id="PS50850">
    <property type="entry name" value="MFS"/>
    <property type="match status" value="1"/>
</dbReference>
<gene>
    <name evidence="10" type="ORF">KILIM_015_00540</name>
</gene>
<dbReference type="InterPro" id="IPR020846">
    <property type="entry name" value="MFS_dom"/>
</dbReference>
<evidence type="ECO:0000256" key="8">
    <source>
        <dbReference type="SAM" id="Phobius"/>
    </source>
</evidence>
<comment type="caution">
    <text evidence="10">The sequence shown here is derived from an EMBL/GenBank/DDBJ whole genome shotgun (WGS) entry which is preliminary data.</text>
</comment>
<dbReference type="InterPro" id="IPR011701">
    <property type="entry name" value="MFS"/>
</dbReference>
<feature type="transmembrane region" description="Helical" evidence="8">
    <location>
        <begin position="42"/>
        <end position="60"/>
    </location>
</feature>
<evidence type="ECO:0000256" key="7">
    <source>
        <dbReference type="ARBA" id="ARBA00023136"/>
    </source>
</evidence>
<keyword evidence="11" id="KW-1185">Reference proteome</keyword>
<dbReference type="NCBIfam" id="TIGR00710">
    <property type="entry name" value="efflux_Bcr_CflA"/>
    <property type="match status" value="1"/>
</dbReference>
<evidence type="ECO:0000256" key="4">
    <source>
        <dbReference type="ARBA" id="ARBA00022475"/>
    </source>
</evidence>
<name>K6X853_9MICO</name>
<dbReference type="Proteomes" id="UP000008366">
    <property type="component" value="Unassembled WGS sequence"/>
</dbReference>
<keyword evidence="3" id="KW-0813">Transport</keyword>
<protein>
    <submittedName>
        <fullName evidence="10">Putative drug resistance transporter</fullName>
    </submittedName>
</protein>
<dbReference type="STRING" id="1184609.KILIM_015_00540"/>
<accession>K6X853</accession>
<evidence type="ECO:0000256" key="5">
    <source>
        <dbReference type="ARBA" id="ARBA00022692"/>
    </source>
</evidence>
<feature type="transmembrane region" description="Helical" evidence="8">
    <location>
        <begin position="97"/>
        <end position="118"/>
    </location>
</feature>
<keyword evidence="7 8" id="KW-0472">Membrane</keyword>
<feature type="transmembrane region" description="Helical" evidence="8">
    <location>
        <begin position="213"/>
        <end position="234"/>
    </location>
</feature>
<feature type="transmembrane region" description="Helical" evidence="8">
    <location>
        <begin position="246"/>
        <end position="264"/>
    </location>
</feature>
<organism evidence="10 11">
    <name type="scientific">Kineosphaera limosa NBRC 100340</name>
    <dbReference type="NCBI Taxonomy" id="1184609"/>
    <lineage>
        <taxon>Bacteria</taxon>
        <taxon>Bacillati</taxon>
        <taxon>Actinomycetota</taxon>
        <taxon>Actinomycetes</taxon>
        <taxon>Micrococcales</taxon>
        <taxon>Dermatophilaceae</taxon>
        <taxon>Kineosphaera</taxon>
    </lineage>
</organism>
<comment type="similarity">
    <text evidence="2">Belongs to the major facilitator superfamily. Bcr/CmlA family.</text>
</comment>
<dbReference type="PANTHER" id="PTHR23502">
    <property type="entry name" value="MAJOR FACILITATOR SUPERFAMILY"/>
    <property type="match status" value="1"/>
</dbReference>
<dbReference type="GO" id="GO:0042910">
    <property type="term" value="F:xenobiotic transmembrane transporter activity"/>
    <property type="evidence" value="ECO:0007669"/>
    <property type="project" value="InterPro"/>
</dbReference>
<feature type="transmembrane region" description="Helical" evidence="8">
    <location>
        <begin position="303"/>
        <end position="329"/>
    </location>
</feature>
<feature type="transmembrane region" description="Helical" evidence="8">
    <location>
        <begin position="341"/>
        <end position="361"/>
    </location>
</feature>
<keyword evidence="5 8" id="KW-0812">Transmembrane</keyword>